<reference evidence="3" key="1">
    <citation type="journal article" date="2019" name="Int. J. Syst. Evol. Microbiol.">
        <title>The Global Catalogue of Microorganisms (GCM) 10K type strain sequencing project: providing services to taxonomists for standard genome sequencing and annotation.</title>
        <authorList>
            <consortium name="The Broad Institute Genomics Platform"/>
            <consortium name="The Broad Institute Genome Sequencing Center for Infectious Disease"/>
            <person name="Wu L."/>
            <person name="Ma J."/>
        </authorList>
    </citation>
    <scope>NUCLEOTIDE SEQUENCE [LARGE SCALE GENOMIC DNA]</scope>
    <source>
        <strain evidence="3">CCM 7480</strain>
    </source>
</reference>
<protein>
    <submittedName>
        <fullName evidence="2">DUF3616 domain-containing protein</fullName>
    </submittedName>
</protein>
<gene>
    <name evidence="2" type="ORF">ACFOPH_25010</name>
</gene>
<evidence type="ECO:0000313" key="3">
    <source>
        <dbReference type="Proteomes" id="UP001595665"/>
    </source>
</evidence>
<feature type="domain" description="DUF3616" evidence="1">
    <location>
        <begin position="28"/>
        <end position="377"/>
    </location>
</feature>
<organism evidence="2 3">
    <name type="scientific">Massilia haematophila</name>
    <dbReference type="NCBI Taxonomy" id="457923"/>
    <lineage>
        <taxon>Bacteria</taxon>
        <taxon>Pseudomonadati</taxon>
        <taxon>Pseudomonadota</taxon>
        <taxon>Betaproteobacteria</taxon>
        <taxon>Burkholderiales</taxon>
        <taxon>Oxalobacteraceae</taxon>
        <taxon>Telluria group</taxon>
        <taxon>Massilia</taxon>
    </lineage>
</organism>
<keyword evidence="3" id="KW-1185">Reference proteome</keyword>
<proteinExistence type="predicted"/>
<accession>A0ABV7PU42</accession>
<dbReference type="Pfam" id="PF12275">
    <property type="entry name" value="DUF3616"/>
    <property type="match status" value="1"/>
</dbReference>
<evidence type="ECO:0000313" key="2">
    <source>
        <dbReference type="EMBL" id="MFC3461474.1"/>
    </source>
</evidence>
<sequence>MHPTNIVLLQFQPEHDNLTHEKELRDGLSVVLRMGRTLWLANDETVSIERLTLEEKDSTGRSSFTRDHRQYRLHDFLRLPLPAHGEAAVDGGEGKINEADIEGLACDGKYMWITGSHSLRRKQPRSDDGVKKAHKRLCAVEADGNRYLLARIPVAEEAGQPGTYTLLEEAGRKDKLRTAAMLRGDVHGNELTALLADDPHFGPFLAIPGKDNGFDIEGIAVAGKHLLLGLRGPVLRGWAAILEVAPVDDAEAGWMRLGPVDADGQMLRKHFLDLGGLGIRDLCTQGDDLLILAGPTMDLDGPVYVYRWAGGALAGRDATVPADRLERVLALPYGEGVDHPEGITLFHDKVGTGDELLVVYDSASPGRQIGESTVLADVFALAPPKKRKG</sequence>
<dbReference type="InterPro" id="IPR022060">
    <property type="entry name" value="DUF3616"/>
</dbReference>
<evidence type="ECO:0000259" key="1">
    <source>
        <dbReference type="Pfam" id="PF12275"/>
    </source>
</evidence>
<name>A0ABV7PU42_9BURK</name>
<dbReference type="EMBL" id="JBHRVV010000002">
    <property type="protein sequence ID" value="MFC3461474.1"/>
    <property type="molecule type" value="Genomic_DNA"/>
</dbReference>
<dbReference type="RefSeq" id="WP_379738085.1">
    <property type="nucleotide sequence ID" value="NZ_JBHRVV010000002.1"/>
</dbReference>
<dbReference type="Proteomes" id="UP001595665">
    <property type="component" value="Unassembled WGS sequence"/>
</dbReference>
<comment type="caution">
    <text evidence="2">The sequence shown here is derived from an EMBL/GenBank/DDBJ whole genome shotgun (WGS) entry which is preliminary data.</text>
</comment>